<dbReference type="RefSeq" id="XP_012333561.1">
    <property type="nucleotide sequence ID" value="XM_012478138.1"/>
</dbReference>
<dbReference type="PANTHER" id="PTHR30327:SF1">
    <property type="entry name" value="UPF0301 PROTEIN YQGE"/>
    <property type="match status" value="1"/>
</dbReference>
<dbReference type="Proteomes" id="UP000054561">
    <property type="component" value="Unassembled WGS sequence"/>
</dbReference>
<organism evidence="2 3">
    <name type="scientific">Plasmodium fragile</name>
    <dbReference type="NCBI Taxonomy" id="5857"/>
    <lineage>
        <taxon>Eukaryota</taxon>
        <taxon>Sar</taxon>
        <taxon>Alveolata</taxon>
        <taxon>Apicomplexa</taxon>
        <taxon>Aconoidasida</taxon>
        <taxon>Haemosporida</taxon>
        <taxon>Plasmodiidae</taxon>
        <taxon>Plasmodium</taxon>
        <taxon>Plasmodium (Plasmodium)</taxon>
    </lineage>
</organism>
<evidence type="ECO:0000256" key="1">
    <source>
        <dbReference type="SAM" id="MobiDB-lite"/>
    </source>
</evidence>
<evidence type="ECO:0000313" key="2">
    <source>
        <dbReference type="EMBL" id="KJP89779.1"/>
    </source>
</evidence>
<feature type="region of interest" description="Disordered" evidence="1">
    <location>
        <begin position="987"/>
        <end position="1009"/>
    </location>
</feature>
<accession>A0A0D9QRT9</accession>
<dbReference type="OMA" id="FVMMDEH"/>
<dbReference type="GeneID" id="24265801"/>
<feature type="compositionally biased region" description="Polar residues" evidence="1">
    <location>
        <begin position="780"/>
        <end position="806"/>
    </location>
</feature>
<dbReference type="EMBL" id="KQ001648">
    <property type="protein sequence ID" value="KJP89779.1"/>
    <property type="molecule type" value="Genomic_DNA"/>
</dbReference>
<keyword evidence="3" id="KW-1185">Reference proteome</keyword>
<dbReference type="PANTHER" id="PTHR30327">
    <property type="entry name" value="UNCHARACTERIZED PROTEIN YQGE"/>
    <property type="match status" value="1"/>
</dbReference>
<feature type="compositionally biased region" description="Basic and acidic residues" evidence="1">
    <location>
        <begin position="712"/>
        <end position="721"/>
    </location>
</feature>
<dbReference type="VEuPathDB" id="PlasmoDB:AK88_00487"/>
<feature type="compositionally biased region" description="Acidic residues" evidence="1">
    <location>
        <begin position="722"/>
        <end position="771"/>
    </location>
</feature>
<feature type="compositionally biased region" description="Basic and acidic residues" evidence="1">
    <location>
        <begin position="921"/>
        <end position="934"/>
    </location>
</feature>
<dbReference type="SUPFAM" id="SSF143456">
    <property type="entry name" value="VC0467-like"/>
    <property type="match status" value="2"/>
</dbReference>
<dbReference type="AlphaFoldDB" id="A0A0D9QRT9"/>
<dbReference type="Gene3D" id="3.40.1740.10">
    <property type="entry name" value="VC0467-like"/>
    <property type="match status" value="1"/>
</dbReference>
<proteinExistence type="predicted"/>
<evidence type="ECO:0000313" key="3">
    <source>
        <dbReference type="Proteomes" id="UP000054561"/>
    </source>
</evidence>
<name>A0A0D9QRT9_PLAFR</name>
<feature type="compositionally biased region" description="Low complexity" evidence="1">
    <location>
        <begin position="988"/>
        <end position="1008"/>
    </location>
</feature>
<feature type="region of interest" description="Disordered" evidence="1">
    <location>
        <begin position="648"/>
        <end position="814"/>
    </location>
</feature>
<reference evidence="2 3" key="1">
    <citation type="submission" date="2014-03" db="EMBL/GenBank/DDBJ databases">
        <title>The Genome Sequence of Plasmodium fragile nilgiri.</title>
        <authorList>
            <consortium name="The Broad Institute Genomics Platform"/>
            <consortium name="The Broad Institute Genome Sequencing Center for Infectious Disease"/>
            <person name="Neafsey D."/>
            <person name="Duraisingh M."/>
            <person name="Young S.K."/>
            <person name="Zeng Q."/>
            <person name="Gargeya S."/>
            <person name="Abouelleil A."/>
            <person name="Alvarado L."/>
            <person name="Chapman S.B."/>
            <person name="Gainer-Dewar J."/>
            <person name="Goldberg J."/>
            <person name="Griggs A."/>
            <person name="Gujja S."/>
            <person name="Hansen M."/>
            <person name="Howarth C."/>
            <person name="Imamovic A."/>
            <person name="Larimer J."/>
            <person name="Pearson M."/>
            <person name="Poon T.W."/>
            <person name="Priest M."/>
            <person name="Roberts A."/>
            <person name="Saif S."/>
            <person name="Shea T."/>
            <person name="Sykes S."/>
            <person name="Wortman J."/>
            <person name="Nusbaum C."/>
            <person name="Birren B."/>
        </authorList>
    </citation>
    <scope>NUCLEOTIDE SEQUENCE [LARGE SCALE GENOMIC DNA]</scope>
    <source>
        <strain evidence="3">nilgiri</strain>
    </source>
</reference>
<dbReference type="InterPro" id="IPR003774">
    <property type="entry name" value="AlgH-like"/>
</dbReference>
<protein>
    <submittedName>
        <fullName evidence="2">Uncharacterized protein</fullName>
    </submittedName>
</protein>
<feature type="region of interest" description="Disordered" evidence="1">
    <location>
        <begin position="889"/>
        <end position="934"/>
    </location>
</feature>
<feature type="compositionally biased region" description="Low complexity" evidence="1">
    <location>
        <begin position="323"/>
        <end position="349"/>
    </location>
</feature>
<feature type="region of interest" description="Disordered" evidence="1">
    <location>
        <begin position="321"/>
        <end position="404"/>
    </location>
</feature>
<gene>
    <name evidence="2" type="ORF">AK88_00487</name>
</gene>
<sequence>MPLSKRNYKILRSLARTVGKLCQFYDDNQVWKSMLSSAYRYENEKCNKYNDFLKTYLSGSVHYCPTKSSKKKLRGELFKYLRANLKNGGKEHTEDVFLLGFTAIRHLGRVKNSLLLALSSTGDLPITHRYNHRVCVPRGKNIWHSDEEKDMFRRNLHVVNFGSVEQDEVHGEGSSAQGKKRSGAYRKGESGQPDGGNTVSQVGRLSEASGGGEADNNASIPVKRSKNSIVLKRVNHKQEIKKGMILVAHPLTSSTLWNRSIILITHRDKSNLVCGIILNKHPLYNSYMGITNEKEIVNILNKLYLKKQSFLTELGEASGGASGAASGVASDPASGAASDPASGAASGESQVVADSSGSGGSGEVAKATTATCPVEEGKPPIDTAPMDANRVQTSASKDNQPRKEEDGLVLLQNQCIAKEEEQNVVEKKYPVQTRRELRCDHQSNNDEFPTLKDLQEMFLRIQFRSSSKHDTNRQRKQKNVIAGDGSALGVHGTKKNSLFVMMDEHLLDIITHYIIKLNKVPIYLRFLPSYNIGSIIDIKKEIKKLQFLNEFYKIYFEQYNKWKVVVINNRIHIFDKEKKKKKKKKKFSNVRSVHDVDDTGSVVATDAVGEEGAMEKVKKTRKLTEEEIQKIHKKIKKFQETNMLCDDEVEEEEEDKGRSGGGAEGCGKRKDKQKGQRRKSDGRKSGAVQQPMGSDVQADDDNYVADDNCVAGEDHSARQYEDYEEEEEEDDDDDEDEEEDEEEEEEDDDEGEEEVDVEEEEGYQHEEEESSDRDRLAHVHNTTKQQEQVDSATQVSKSKVDSTANGSDAGKKNHLERNPLSFFWLGGPLPGLTILHNIKKFSKNTVVNDFIYEGYNENVNSVNASDVHEADSNPHLLATEDVPLDEAKKENASTQVHDLNEENQPERATSPHTDPIYLEGDNSHKEKTGEASGEENKLVKRFIGKATWDINQLRDELNNDYWIALNCHSKELLSSIIFNTAAGGTAGSGAAASAKDGSGKDGSSTPPSVYKGEFLWEKIVASISSDYESISNIPQGVVDSVLRDFRGAERD</sequence>
<feature type="region of interest" description="Disordered" evidence="1">
    <location>
        <begin position="166"/>
        <end position="219"/>
    </location>
</feature>
<dbReference type="GO" id="GO:0005829">
    <property type="term" value="C:cytosol"/>
    <property type="evidence" value="ECO:0007669"/>
    <property type="project" value="TreeGrafter"/>
</dbReference>
<dbReference type="OrthoDB" id="272750at2759"/>